<dbReference type="Proteomes" id="UP000321362">
    <property type="component" value="Chromosome"/>
</dbReference>
<evidence type="ECO:0000313" key="4">
    <source>
        <dbReference type="Proteomes" id="UP000321362"/>
    </source>
</evidence>
<keyword evidence="1" id="KW-0732">Signal</keyword>
<dbReference type="PANTHER" id="PTHR47197">
    <property type="entry name" value="PROTEIN NIRF"/>
    <property type="match status" value="1"/>
</dbReference>
<sequence length="632" mass="66173">MKKHLHLPLIIALLLLVMIKAWATPGRRENDAFKILSKSTTAAPQLIIGEVTGAISACVGTASASPAVQQFTVSASGLSADVTVTAPADFEVSLTADGTYSASVVLTQTSGLISGQVVYVRSSAQAAAGNISGDVALTSGEVTQTARVSGHINPLPLVSPIPDQTVQNGQLTNGVIFTGNARSFSWTNDNTTIGLAASGNRGIPSFTAVNTGTTPVTAHITVTPAPASYAYAANSSSNSVSLINTITNNVEQVITDGMPPNSSPQRLVFSPDKSLLYAENEGSHTIAVISTVANKVITTFPAGFDPVGMVISPDGSKLYVTDGSINQLTTINTTNYAVIKTVTTGDTPYDLTISADGKKLYIINAGSNIVQFYDIATGYFEYAIITGTTPNSVIISPDNKTLYVANYNSHDVAVIDIAARRILYKIDVGTAANCLAISPDGARLYVSQINDKKVTVINTLTRSIVTTVDVGQNPAGITINSDGSKVYVVNSLSPYISVINAATNTVAQQIPVQSGGRFMAILSDNECPGLPVQFSITVNPSAVAVGISIPNSFSPNGDGSNDLWAITGLSAYPQNTVEVFNRYGQRIFRSAGYNTSWDGTFNGQLVPPATYYYIVNLKNGKKALSGSVTVVR</sequence>
<dbReference type="InterPro" id="IPR051200">
    <property type="entry name" value="Host-pathogen_enzymatic-act"/>
</dbReference>
<dbReference type="InterPro" id="IPR026341">
    <property type="entry name" value="T9SS_type_B"/>
</dbReference>
<protein>
    <submittedName>
        <fullName evidence="3">T9SS type B sorting domain-containing protein</fullName>
    </submittedName>
</protein>
<reference evidence="3 4" key="1">
    <citation type="journal article" date="2013" name="J. Microbiol.">
        <title>Mucilaginibacter ginsenosidivorax sp. nov., with ginsenoside converting activity isolated from sediment.</title>
        <authorList>
            <person name="Kim J.K."/>
            <person name="Choi T.E."/>
            <person name="Liu Q.M."/>
            <person name="Park H.Y."/>
            <person name="Yi T.H."/>
            <person name="Yoon M.H."/>
            <person name="Kim S.C."/>
            <person name="Im W.T."/>
        </authorList>
    </citation>
    <scope>NUCLEOTIDE SEQUENCE [LARGE SCALE GENOMIC DNA]</scope>
    <source>
        <strain evidence="3 4">KHI28</strain>
    </source>
</reference>
<accession>A0A5B8WBV0</accession>
<dbReference type="Pfam" id="PF21783">
    <property type="entry name" value="YNCE"/>
    <property type="match status" value="1"/>
</dbReference>
<dbReference type="AlphaFoldDB" id="A0A5B8WBV0"/>
<organism evidence="3 4">
    <name type="scientific">Mucilaginibacter ginsenosidivorax</name>
    <dbReference type="NCBI Taxonomy" id="862126"/>
    <lineage>
        <taxon>Bacteria</taxon>
        <taxon>Pseudomonadati</taxon>
        <taxon>Bacteroidota</taxon>
        <taxon>Sphingobacteriia</taxon>
        <taxon>Sphingobacteriales</taxon>
        <taxon>Sphingobacteriaceae</taxon>
        <taxon>Mucilaginibacter</taxon>
    </lineage>
</organism>
<dbReference type="OrthoDB" id="5726170at2"/>
<dbReference type="Pfam" id="PF13585">
    <property type="entry name" value="CHU_C"/>
    <property type="match status" value="1"/>
</dbReference>
<dbReference type="InterPro" id="IPR015943">
    <property type="entry name" value="WD40/YVTN_repeat-like_dom_sf"/>
</dbReference>
<feature type="domain" description="YNCE-like beta-propeller" evidence="2">
    <location>
        <begin position="210"/>
        <end position="477"/>
    </location>
</feature>
<evidence type="ECO:0000313" key="3">
    <source>
        <dbReference type="EMBL" id="QEC79538.1"/>
    </source>
</evidence>
<keyword evidence="4" id="KW-1185">Reference proteome</keyword>
<proteinExistence type="predicted"/>
<name>A0A5B8WBV0_9SPHI</name>
<evidence type="ECO:0000256" key="1">
    <source>
        <dbReference type="ARBA" id="ARBA00022729"/>
    </source>
</evidence>
<dbReference type="SUPFAM" id="SSF50974">
    <property type="entry name" value="Nitrous oxide reductase, N-terminal domain"/>
    <property type="match status" value="1"/>
</dbReference>
<dbReference type="EMBL" id="CP042437">
    <property type="protein sequence ID" value="QEC79538.1"/>
    <property type="molecule type" value="Genomic_DNA"/>
</dbReference>
<dbReference type="InterPro" id="IPR011964">
    <property type="entry name" value="YVTN_b-propeller_repeat"/>
</dbReference>
<dbReference type="NCBIfam" id="TIGR02276">
    <property type="entry name" value="beta_rpt_yvtn"/>
    <property type="match status" value="3"/>
</dbReference>
<dbReference type="RefSeq" id="WP_147059237.1">
    <property type="nucleotide sequence ID" value="NZ_CP042437.1"/>
</dbReference>
<gene>
    <name evidence="3" type="ORF">FSB76_27645</name>
</gene>
<dbReference type="Gene3D" id="2.130.10.10">
    <property type="entry name" value="YVTN repeat-like/Quinoprotein amine dehydrogenase"/>
    <property type="match status" value="2"/>
</dbReference>
<dbReference type="NCBIfam" id="TIGR04131">
    <property type="entry name" value="Bac_Flav_CTERM"/>
    <property type="match status" value="1"/>
</dbReference>
<dbReference type="PANTHER" id="PTHR47197:SF3">
    <property type="entry name" value="DIHYDRO-HEME D1 DEHYDROGENASE"/>
    <property type="match status" value="1"/>
</dbReference>
<dbReference type="InterPro" id="IPR048433">
    <property type="entry name" value="YNCE-like_beta-prop"/>
</dbReference>
<evidence type="ECO:0000259" key="2">
    <source>
        <dbReference type="Pfam" id="PF21783"/>
    </source>
</evidence>
<dbReference type="KEGG" id="mgk:FSB76_27645"/>
<dbReference type="InterPro" id="IPR011045">
    <property type="entry name" value="N2O_reductase_N"/>
</dbReference>